<dbReference type="Gene3D" id="3.30.420.40">
    <property type="match status" value="2"/>
</dbReference>
<dbReference type="InterPro" id="IPR050406">
    <property type="entry name" value="FGGY_Carb_Kinase"/>
</dbReference>
<dbReference type="EMBL" id="FMXE01000003">
    <property type="protein sequence ID" value="SDA43950.1"/>
    <property type="molecule type" value="Genomic_DNA"/>
</dbReference>
<keyword evidence="2" id="KW-0808">Transferase</keyword>
<dbReference type="RefSeq" id="WP_092728341.1">
    <property type="nucleotide sequence ID" value="NZ_FMXE01000003.1"/>
</dbReference>
<organism evidence="5 6">
    <name type="scientific">Algoriphagus alkaliphilus</name>
    <dbReference type="NCBI Taxonomy" id="279824"/>
    <lineage>
        <taxon>Bacteria</taxon>
        <taxon>Pseudomonadati</taxon>
        <taxon>Bacteroidota</taxon>
        <taxon>Cytophagia</taxon>
        <taxon>Cytophagales</taxon>
        <taxon>Cyclobacteriaceae</taxon>
        <taxon>Algoriphagus</taxon>
    </lineage>
</organism>
<dbReference type="PIRSF" id="PIRSF000538">
    <property type="entry name" value="GlpK"/>
    <property type="match status" value="1"/>
</dbReference>
<keyword evidence="6" id="KW-1185">Reference proteome</keyword>
<dbReference type="PANTHER" id="PTHR43095">
    <property type="entry name" value="SUGAR KINASE"/>
    <property type="match status" value="1"/>
</dbReference>
<evidence type="ECO:0000259" key="4">
    <source>
        <dbReference type="Pfam" id="PF00370"/>
    </source>
</evidence>
<dbReference type="PANTHER" id="PTHR43095:SF5">
    <property type="entry name" value="XYLULOSE KINASE"/>
    <property type="match status" value="1"/>
</dbReference>
<gene>
    <name evidence="5" type="ORF">SAMN03080617_00463</name>
</gene>
<evidence type="ECO:0000313" key="6">
    <source>
        <dbReference type="Proteomes" id="UP000198756"/>
    </source>
</evidence>
<dbReference type="CDD" id="cd07809">
    <property type="entry name" value="ASKHA_NBD_FGGY_BaXK-like"/>
    <property type="match status" value="1"/>
</dbReference>
<dbReference type="InterPro" id="IPR000577">
    <property type="entry name" value="Carb_kinase_FGGY"/>
</dbReference>
<dbReference type="GO" id="GO:0005975">
    <property type="term" value="P:carbohydrate metabolic process"/>
    <property type="evidence" value="ECO:0007669"/>
    <property type="project" value="InterPro"/>
</dbReference>
<sequence length="502" mass="54563">MRKLLLGIDIGSSSVKAALLDAGTGKSIVSKAFPEEEMTINAPQTGWAEQDPEMWWKYVKETIAYVTNKAEVKKGELKGIGIAYQMHGLVCVDKNLKVLRPSIIWCDSRAVEIGEKAFQSLGKDYCLPHLLNSPGNFTASKLRWVIENEPELASKIHKIMLPGDFIAMKLSGEILTSETGLSEGIFWDFIENGLSKKLLKQMDIPKEWIPEAVPSFSVQGKVSKEAAKETGLESGVPISYRAGDQPNNAFSLQVLKPGELATTAGTSGTVYGVCDSPLYDPFSRVNTFVHVNHSKKKPSYGVLLCVNGTGILNSWLKKVMGGKWIAYEEMNAMGSGAPIGSEGLTFLPFGNGVERIMQNKAVGAHLLGLDLLKHDKKHVVRAAQEGIVSSLTFGFRIMKDMGMNLKTVKAGKANMFLSPLFRKTFVQMNEVNLELYDTDGAQGAARGAGIGAGVFASESEAFEGLSLLETLEPNPNFSQPYLDAYSAWEGKLNELLKSGLAG</sequence>
<protein>
    <submittedName>
        <fullName evidence="5">Xylulokinase</fullName>
    </submittedName>
</protein>
<dbReference type="InterPro" id="IPR043129">
    <property type="entry name" value="ATPase_NBD"/>
</dbReference>
<dbReference type="STRING" id="279824.SAMN03080617_00463"/>
<comment type="similarity">
    <text evidence="1">Belongs to the FGGY kinase family.</text>
</comment>
<dbReference type="SUPFAM" id="SSF53067">
    <property type="entry name" value="Actin-like ATPase domain"/>
    <property type="match status" value="2"/>
</dbReference>
<dbReference type="AlphaFoldDB" id="A0A1G5VDP5"/>
<dbReference type="InterPro" id="IPR018484">
    <property type="entry name" value="FGGY_N"/>
</dbReference>
<keyword evidence="3 5" id="KW-0418">Kinase</keyword>
<evidence type="ECO:0000313" key="5">
    <source>
        <dbReference type="EMBL" id="SDA43950.1"/>
    </source>
</evidence>
<dbReference type="OrthoDB" id="9805576at2"/>
<evidence type="ECO:0000256" key="3">
    <source>
        <dbReference type="ARBA" id="ARBA00022777"/>
    </source>
</evidence>
<name>A0A1G5VDP5_9BACT</name>
<dbReference type="GO" id="GO:0016301">
    <property type="term" value="F:kinase activity"/>
    <property type="evidence" value="ECO:0007669"/>
    <property type="project" value="UniProtKB-KW"/>
</dbReference>
<proteinExistence type="inferred from homology"/>
<reference evidence="6" key="1">
    <citation type="submission" date="2016-10" db="EMBL/GenBank/DDBJ databases">
        <authorList>
            <person name="Varghese N."/>
            <person name="Submissions S."/>
        </authorList>
    </citation>
    <scope>NUCLEOTIDE SEQUENCE [LARGE SCALE GENOMIC DNA]</scope>
    <source>
        <strain evidence="6">DSM 22703</strain>
    </source>
</reference>
<evidence type="ECO:0000256" key="1">
    <source>
        <dbReference type="ARBA" id="ARBA00009156"/>
    </source>
</evidence>
<evidence type="ECO:0000256" key="2">
    <source>
        <dbReference type="ARBA" id="ARBA00022679"/>
    </source>
</evidence>
<dbReference type="Pfam" id="PF00370">
    <property type="entry name" value="FGGY_N"/>
    <property type="match status" value="1"/>
</dbReference>
<accession>A0A1G5VDP5</accession>
<dbReference type="Proteomes" id="UP000198756">
    <property type="component" value="Unassembled WGS sequence"/>
</dbReference>
<feature type="domain" description="Carbohydrate kinase FGGY N-terminal" evidence="4">
    <location>
        <begin position="5"/>
        <end position="249"/>
    </location>
</feature>